<dbReference type="RefSeq" id="WP_119314725.1">
    <property type="nucleotide sequence ID" value="NZ_QXDL01000053.1"/>
</dbReference>
<reference evidence="5 6" key="1">
    <citation type="submission" date="2018-08" db="EMBL/GenBank/DDBJ databases">
        <title>Meiothermus terrae DSM 26712 genome sequencing project.</title>
        <authorList>
            <person name="Da Costa M.S."/>
            <person name="Albuquerque L."/>
            <person name="Raposo P."/>
            <person name="Froufe H.J.C."/>
            <person name="Barroso C.S."/>
            <person name="Egas C."/>
        </authorList>
    </citation>
    <scope>NUCLEOTIDE SEQUENCE [LARGE SCALE GENOMIC DNA]</scope>
    <source>
        <strain evidence="5 6">DSM 26712</strain>
    </source>
</reference>
<dbReference type="InterPro" id="IPR028081">
    <property type="entry name" value="Leu-bd"/>
</dbReference>
<sequence length="387" mass="41528">MKKLWILASTAVAALGLSLAQTSVKVGVILPLSTVGGKAALNGIQLAADEANAAGKVRLELVAVDDGNAADKAVPALTKLLTVDKVDIVIGGLGSGPTLAMAGPVKQYQPLFLAIGAASSLVENAFTGYDNFFHFHPWDYHNVAAAMDFFKHLYGQGARKIAILYEDGPFGSSGMPTYRKLLQEAGYNVQAEPFKTNTGNFTAVLTRFKSFQPDILYWIGYDWDALPIATQARQVGLKPKLIYGAPPAWPIGFDKNPSSNDVVGMSAWLPSVSNAESRNFVAAYKKKYGEVTEEYMAPMGYTIVKALTAAVTAAGSAEKDKVAEALAKVKLSTPFGPLAFKPSDTGKTKYQGFDSSIWFQFQYLGGARRQVYPAQGAARPIRYPGSY</sequence>
<evidence type="ECO:0000256" key="3">
    <source>
        <dbReference type="SAM" id="SignalP"/>
    </source>
</evidence>
<dbReference type="InterPro" id="IPR051010">
    <property type="entry name" value="BCAA_transport"/>
</dbReference>
<accession>A0A399EQM1</accession>
<name>A0A399EQM1_9DEIN</name>
<dbReference type="SUPFAM" id="SSF53822">
    <property type="entry name" value="Periplasmic binding protein-like I"/>
    <property type="match status" value="1"/>
</dbReference>
<keyword evidence="2 3" id="KW-0732">Signal</keyword>
<dbReference type="Gene3D" id="3.40.50.2300">
    <property type="match status" value="2"/>
</dbReference>
<evidence type="ECO:0000256" key="2">
    <source>
        <dbReference type="ARBA" id="ARBA00022729"/>
    </source>
</evidence>
<dbReference type="AlphaFoldDB" id="A0A399EQM1"/>
<comment type="similarity">
    <text evidence="1">Belongs to the leucine-binding protein family.</text>
</comment>
<evidence type="ECO:0000259" key="4">
    <source>
        <dbReference type="Pfam" id="PF13458"/>
    </source>
</evidence>
<protein>
    <submittedName>
        <fullName evidence="5">Leucine-, isoleucine-, valine-, threonine-, and alanine-binding protein</fullName>
    </submittedName>
</protein>
<dbReference type="EMBL" id="QXDL01000053">
    <property type="protein sequence ID" value="RIH85836.1"/>
    <property type="molecule type" value="Genomic_DNA"/>
</dbReference>
<gene>
    <name evidence="5" type="primary">braC_2</name>
    <name evidence="5" type="ORF">Mterra_01593</name>
</gene>
<dbReference type="PANTHER" id="PTHR30483">
    <property type="entry name" value="LEUCINE-SPECIFIC-BINDING PROTEIN"/>
    <property type="match status" value="1"/>
</dbReference>
<feature type="domain" description="Leucine-binding protein" evidence="4">
    <location>
        <begin position="23"/>
        <end position="344"/>
    </location>
</feature>
<evidence type="ECO:0000256" key="1">
    <source>
        <dbReference type="ARBA" id="ARBA00010062"/>
    </source>
</evidence>
<dbReference type="Pfam" id="PF13458">
    <property type="entry name" value="Peripla_BP_6"/>
    <property type="match status" value="1"/>
</dbReference>
<evidence type="ECO:0000313" key="5">
    <source>
        <dbReference type="EMBL" id="RIH85836.1"/>
    </source>
</evidence>
<dbReference type="Proteomes" id="UP000265715">
    <property type="component" value="Unassembled WGS sequence"/>
</dbReference>
<comment type="caution">
    <text evidence="5">The sequence shown here is derived from an EMBL/GenBank/DDBJ whole genome shotgun (WGS) entry which is preliminary data.</text>
</comment>
<feature type="signal peptide" evidence="3">
    <location>
        <begin position="1"/>
        <end position="20"/>
    </location>
</feature>
<feature type="chain" id="PRO_5017389349" evidence="3">
    <location>
        <begin position="21"/>
        <end position="387"/>
    </location>
</feature>
<dbReference type="OrthoDB" id="9783240at2"/>
<evidence type="ECO:0000313" key="6">
    <source>
        <dbReference type="Proteomes" id="UP000265715"/>
    </source>
</evidence>
<proteinExistence type="inferred from homology"/>
<dbReference type="PANTHER" id="PTHR30483:SF6">
    <property type="entry name" value="PERIPLASMIC BINDING PROTEIN OF ABC TRANSPORTER FOR NATURAL AMINO ACIDS"/>
    <property type="match status" value="1"/>
</dbReference>
<organism evidence="5 6">
    <name type="scientific">Calidithermus terrae</name>
    <dbReference type="NCBI Taxonomy" id="1408545"/>
    <lineage>
        <taxon>Bacteria</taxon>
        <taxon>Thermotogati</taxon>
        <taxon>Deinococcota</taxon>
        <taxon>Deinococci</taxon>
        <taxon>Thermales</taxon>
        <taxon>Thermaceae</taxon>
        <taxon>Calidithermus</taxon>
    </lineage>
</organism>
<dbReference type="InterPro" id="IPR028082">
    <property type="entry name" value="Peripla_BP_I"/>
</dbReference>
<keyword evidence="6" id="KW-1185">Reference proteome</keyword>